<keyword evidence="7" id="KW-1185">Reference proteome</keyword>
<dbReference type="InterPro" id="IPR036895">
    <property type="entry name" value="Uracil-DNA_glycosylase-like_sf"/>
</dbReference>
<keyword evidence="3" id="KW-0234">DNA repair</keyword>
<protein>
    <submittedName>
        <fullName evidence="6">DNA glycosylase</fullName>
    </submittedName>
</protein>
<organism evidence="6 7">
    <name type="scientific">Penicillium cinerascens</name>
    <dbReference type="NCBI Taxonomy" id="70096"/>
    <lineage>
        <taxon>Eukaryota</taxon>
        <taxon>Fungi</taxon>
        <taxon>Dikarya</taxon>
        <taxon>Ascomycota</taxon>
        <taxon>Pezizomycotina</taxon>
        <taxon>Eurotiomycetes</taxon>
        <taxon>Eurotiomycetidae</taxon>
        <taxon>Eurotiales</taxon>
        <taxon>Aspergillaceae</taxon>
        <taxon>Penicillium</taxon>
    </lineage>
</organism>
<comment type="caution">
    <text evidence="6">The sequence shown here is derived from an EMBL/GenBank/DDBJ whole genome shotgun (WGS) entry which is preliminary data.</text>
</comment>
<dbReference type="Proteomes" id="UP001150904">
    <property type="component" value="Unassembled WGS sequence"/>
</dbReference>
<dbReference type="GeneID" id="83183581"/>
<feature type="compositionally biased region" description="Polar residues" evidence="4">
    <location>
        <begin position="120"/>
        <end position="131"/>
    </location>
</feature>
<dbReference type="GO" id="GO:0004844">
    <property type="term" value="F:uracil DNA N-glycosylase activity"/>
    <property type="evidence" value="ECO:0007669"/>
    <property type="project" value="TreeGrafter"/>
</dbReference>
<accession>A0A9W9M677</accession>
<feature type="compositionally biased region" description="Low complexity" evidence="4">
    <location>
        <begin position="90"/>
        <end position="108"/>
    </location>
</feature>
<dbReference type="PANTHER" id="PTHR12159">
    <property type="entry name" value="G/T AND G/U MISMATCH-SPECIFIC DNA GLYCOSYLASE"/>
    <property type="match status" value="1"/>
</dbReference>
<dbReference type="PANTHER" id="PTHR12159:SF9">
    <property type="entry name" value="G_T MISMATCH-SPECIFIC THYMINE DNA GLYCOSYLASE"/>
    <property type="match status" value="1"/>
</dbReference>
<dbReference type="InterPro" id="IPR015637">
    <property type="entry name" value="MUG/TDG"/>
</dbReference>
<proteinExistence type="predicted"/>
<feature type="domain" description="Uracil-DNA glycosylase-like" evidence="5">
    <location>
        <begin position="133"/>
        <end position="304"/>
    </location>
</feature>
<reference evidence="6" key="1">
    <citation type="submission" date="2022-12" db="EMBL/GenBank/DDBJ databases">
        <authorList>
            <person name="Petersen C."/>
        </authorList>
    </citation>
    <scope>NUCLEOTIDE SEQUENCE</scope>
    <source>
        <strain evidence="6">IBT 15544</strain>
    </source>
</reference>
<dbReference type="FunFam" id="3.40.470.10:FF:000010">
    <property type="entry name" value="G/U mismatch-specific DNA glycosylase"/>
    <property type="match status" value="1"/>
</dbReference>
<dbReference type="GO" id="GO:0006285">
    <property type="term" value="P:base-excision repair, AP site formation"/>
    <property type="evidence" value="ECO:0007669"/>
    <property type="project" value="InterPro"/>
</dbReference>
<evidence type="ECO:0000256" key="2">
    <source>
        <dbReference type="ARBA" id="ARBA00022801"/>
    </source>
</evidence>
<feature type="compositionally biased region" description="Basic and acidic residues" evidence="4">
    <location>
        <begin position="44"/>
        <end position="63"/>
    </location>
</feature>
<keyword evidence="1" id="KW-0227">DNA damage</keyword>
<feature type="region of interest" description="Disordered" evidence="4">
    <location>
        <begin position="43"/>
        <end position="131"/>
    </location>
</feature>
<dbReference type="InterPro" id="IPR005122">
    <property type="entry name" value="Uracil-DNA_glycosylase-like"/>
</dbReference>
<dbReference type="GO" id="GO:0008263">
    <property type="term" value="F:pyrimidine-specific mismatch base pair DNA N-glycosylase activity"/>
    <property type="evidence" value="ECO:0007669"/>
    <property type="project" value="TreeGrafter"/>
</dbReference>
<gene>
    <name evidence="6" type="ORF">N7498_009224</name>
</gene>
<reference evidence="6" key="2">
    <citation type="journal article" date="2023" name="IMA Fungus">
        <title>Comparative genomic study of the Penicillium genus elucidates a diverse pangenome and 15 lateral gene transfer events.</title>
        <authorList>
            <person name="Petersen C."/>
            <person name="Sorensen T."/>
            <person name="Nielsen M.R."/>
            <person name="Sondergaard T.E."/>
            <person name="Sorensen J.L."/>
            <person name="Fitzpatrick D.A."/>
            <person name="Frisvad J.C."/>
            <person name="Nielsen K.L."/>
        </authorList>
    </citation>
    <scope>NUCLEOTIDE SEQUENCE</scope>
    <source>
        <strain evidence="6">IBT 15544</strain>
    </source>
</reference>
<dbReference type="CDD" id="cd10028">
    <property type="entry name" value="UDG-F2_TDG_MUG"/>
    <property type="match status" value="1"/>
</dbReference>
<dbReference type="EMBL" id="JAPQKR010000016">
    <property type="protein sequence ID" value="KAJ5190239.1"/>
    <property type="molecule type" value="Genomic_DNA"/>
</dbReference>
<evidence type="ECO:0000259" key="5">
    <source>
        <dbReference type="Pfam" id="PF03167"/>
    </source>
</evidence>
<evidence type="ECO:0000313" key="6">
    <source>
        <dbReference type="EMBL" id="KAJ5190239.1"/>
    </source>
</evidence>
<evidence type="ECO:0000256" key="3">
    <source>
        <dbReference type="ARBA" id="ARBA00023204"/>
    </source>
</evidence>
<name>A0A9W9M677_9EURO</name>
<dbReference type="RefSeq" id="XP_058303179.1">
    <property type="nucleotide sequence ID" value="XM_058456280.1"/>
</dbReference>
<dbReference type="AlphaFoldDB" id="A0A9W9M677"/>
<dbReference type="Pfam" id="PF03167">
    <property type="entry name" value="UDG"/>
    <property type="match status" value="1"/>
</dbReference>
<evidence type="ECO:0000256" key="1">
    <source>
        <dbReference type="ARBA" id="ARBA00022763"/>
    </source>
</evidence>
<dbReference type="OrthoDB" id="565731at2759"/>
<sequence>MYGFEASQEDAFDPKKEAIAGMMLEPMPVDRVTSFSGRLHGFAHRGDAAKPESSLRDVKDELPLNKPANETTGDAPNAPGPIRSPRRGTRTTTTTTTTFSQTASSTTRNRIPSRIARSRGTPSSLEGSKLTDTIPTNLTLLLVGVNPGIMTGLTGYSYAHPTNQFWKLLYSSGITTKLHPPSDTYKLPQLYNIGNTNVVERPTRDASMLSRQEMLDGVPILEAKIRDKRPQAVCLVGKGIWEYVFQVKFGRRIRKEEFKYGWQDPWMMGDDSSWGGARIFVATTTSGVCTVLTRAQKEVIWDELGEWVIEKRNTQAFPS</sequence>
<evidence type="ECO:0000256" key="4">
    <source>
        <dbReference type="SAM" id="MobiDB-lite"/>
    </source>
</evidence>
<evidence type="ECO:0000313" key="7">
    <source>
        <dbReference type="Proteomes" id="UP001150904"/>
    </source>
</evidence>
<dbReference type="SUPFAM" id="SSF52141">
    <property type="entry name" value="Uracil-DNA glycosylase-like"/>
    <property type="match status" value="1"/>
</dbReference>
<dbReference type="Gene3D" id="3.40.470.10">
    <property type="entry name" value="Uracil-DNA glycosylase-like domain"/>
    <property type="match status" value="1"/>
</dbReference>
<keyword evidence="2" id="KW-0378">Hydrolase</keyword>